<evidence type="ECO:0000313" key="4">
    <source>
        <dbReference type="EnsemblMetazoa" id="AATE017180-PA.1"/>
    </source>
</evidence>
<evidence type="ECO:0000256" key="2">
    <source>
        <dbReference type="SAM" id="Phobius"/>
    </source>
</evidence>
<organism evidence="4">
    <name type="scientific">Anopheles atroparvus</name>
    <name type="common">European mosquito</name>
    <dbReference type="NCBI Taxonomy" id="41427"/>
    <lineage>
        <taxon>Eukaryota</taxon>
        <taxon>Metazoa</taxon>
        <taxon>Ecdysozoa</taxon>
        <taxon>Arthropoda</taxon>
        <taxon>Hexapoda</taxon>
        <taxon>Insecta</taxon>
        <taxon>Pterygota</taxon>
        <taxon>Neoptera</taxon>
        <taxon>Endopterygota</taxon>
        <taxon>Diptera</taxon>
        <taxon>Nematocera</taxon>
        <taxon>Culicoidea</taxon>
        <taxon>Culicidae</taxon>
        <taxon>Anophelinae</taxon>
        <taxon>Anopheles</taxon>
    </lineage>
</organism>
<feature type="region of interest" description="Disordered" evidence="1">
    <location>
        <begin position="345"/>
        <end position="373"/>
    </location>
</feature>
<dbReference type="VEuPathDB" id="VectorBase:AATE017180"/>
<dbReference type="EnsemblMetazoa" id="AATE017180-RA">
    <property type="protein sequence ID" value="AATE017180-PA.1"/>
    <property type="gene ID" value="AATE017180"/>
</dbReference>
<dbReference type="AlphaFoldDB" id="A0A182JFM7"/>
<feature type="signal peptide" evidence="3">
    <location>
        <begin position="1"/>
        <end position="31"/>
    </location>
</feature>
<feature type="transmembrane region" description="Helical" evidence="2">
    <location>
        <begin position="426"/>
        <end position="443"/>
    </location>
</feature>
<evidence type="ECO:0000256" key="3">
    <source>
        <dbReference type="SAM" id="SignalP"/>
    </source>
</evidence>
<keyword evidence="2" id="KW-1133">Transmembrane helix</keyword>
<feature type="chain" id="PRO_5044292253" evidence="3">
    <location>
        <begin position="32"/>
        <end position="468"/>
    </location>
</feature>
<keyword evidence="3" id="KW-0732">Signal</keyword>
<reference evidence="4" key="1">
    <citation type="submission" date="2022-08" db="UniProtKB">
        <authorList>
            <consortium name="EnsemblMetazoa"/>
        </authorList>
    </citation>
    <scope>IDENTIFICATION</scope>
    <source>
        <strain evidence="4">EBRO</strain>
    </source>
</reference>
<feature type="compositionally biased region" description="Low complexity" evidence="1">
    <location>
        <begin position="69"/>
        <end position="83"/>
    </location>
</feature>
<protein>
    <submittedName>
        <fullName evidence="4">Uncharacterized protein</fullName>
    </submittedName>
</protein>
<sequence>LRVVQRTNHKTMKLNLLALIFATVAPRKATGERLVEVRALGYGVRLDGLEDVPRPSPTSPIIRHGPASVPTVEVEPGGVEETPSSPLYRPTTPPLPSTFPGMKLNERGDNNGEISPAGSSKRKETTAVRVRVENFKDPDADPGNRITSVDRFRYAAHEPETPPDFDPTIFRPVGRGSSPVSCFWALTRSRGGTSKYLVHTKPSRKTTLETTQNHCTVAPGTLRDGKAEKRDCAPHRNGDLLLFLETTEAKILLSGSFRSADCSTGSSTFASEMESRATGKRTRAAKSPIACCDANLTKTPQPDRSQELRSTSSLFLAFHPGNGTMPPLTNFGTHGQSLIYFPAHPKTQNRKGHRPEVRRSLSPEGLSSIGTGQDEDIPFHDILFVLGAIATSASATGNVRFSSPTRTAGQITVRFLAGQTERKKQVISVVVVVVSVATGWTLWEMKRKRCITEMEMHPPAIRAGGPRR</sequence>
<keyword evidence="2" id="KW-0812">Transmembrane</keyword>
<keyword evidence="2" id="KW-0472">Membrane</keyword>
<accession>A0A182JFM7</accession>
<evidence type="ECO:0000256" key="1">
    <source>
        <dbReference type="SAM" id="MobiDB-lite"/>
    </source>
</evidence>
<name>A0A182JFM7_ANOAO</name>
<proteinExistence type="predicted"/>
<feature type="region of interest" description="Disordered" evidence="1">
    <location>
        <begin position="51"/>
        <end position="126"/>
    </location>
</feature>